<feature type="domain" description="S-layer protein C-terminal" evidence="4">
    <location>
        <begin position="525"/>
        <end position="575"/>
    </location>
</feature>
<comment type="caution">
    <text evidence="6">The sequence shown here is derived from an EMBL/GenBank/DDBJ whole genome shotgun (WGS) entry which is preliminary data.</text>
</comment>
<dbReference type="Gene3D" id="3.80.10.10">
    <property type="entry name" value="Ribonuclease Inhibitor"/>
    <property type="match status" value="1"/>
</dbReference>
<dbReference type="SUPFAM" id="SSF52058">
    <property type="entry name" value="L domain-like"/>
    <property type="match status" value="1"/>
</dbReference>
<keyword evidence="7" id="KW-1185">Reference proteome</keyword>
<feature type="domain" description="S-layer protein C-terminal" evidence="4">
    <location>
        <begin position="382"/>
        <end position="445"/>
    </location>
</feature>
<evidence type="ECO:0000259" key="4">
    <source>
        <dbReference type="Pfam" id="PF03217"/>
    </source>
</evidence>
<dbReference type="Pfam" id="PF07523">
    <property type="entry name" value="Big_3"/>
    <property type="match status" value="1"/>
</dbReference>
<reference evidence="7" key="1">
    <citation type="journal article" date="2019" name="Int. J. Syst. Evol. Microbiol.">
        <title>The Global Catalogue of Microorganisms (GCM) 10K type strain sequencing project: providing services to taxonomists for standard genome sequencing and annotation.</title>
        <authorList>
            <consortium name="The Broad Institute Genomics Platform"/>
            <consortium name="The Broad Institute Genome Sequencing Center for Infectious Disease"/>
            <person name="Wu L."/>
            <person name="Ma J."/>
        </authorList>
    </citation>
    <scope>NUCLEOTIDE SEQUENCE [LARGE SCALE GENOMIC DNA]</scope>
    <source>
        <strain evidence="7">CCM 8927</strain>
    </source>
</reference>
<evidence type="ECO:0000256" key="3">
    <source>
        <dbReference type="SAM" id="SignalP"/>
    </source>
</evidence>
<dbReference type="InterPro" id="IPR001611">
    <property type="entry name" value="Leu-rich_rpt"/>
</dbReference>
<protein>
    <submittedName>
        <fullName evidence="6">SLAP domain-containing protein</fullName>
    </submittedName>
</protein>
<accession>A0ABW1RIQ1</accession>
<dbReference type="Proteomes" id="UP001596288">
    <property type="component" value="Unassembled WGS sequence"/>
</dbReference>
<evidence type="ECO:0000313" key="6">
    <source>
        <dbReference type="EMBL" id="MFC6175960.1"/>
    </source>
</evidence>
<feature type="signal peptide" evidence="3">
    <location>
        <begin position="1"/>
        <end position="30"/>
    </location>
</feature>
<feature type="chain" id="PRO_5047265222" evidence="3">
    <location>
        <begin position="31"/>
        <end position="580"/>
    </location>
</feature>
<organism evidence="6 7">
    <name type="scientific">Companilactobacillus huachuanensis</name>
    <dbReference type="NCBI Taxonomy" id="2559914"/>
    <lineage>
        <taxon>Bacteria</taxon>
        <taxon>Bacillati</taxon>
        <taxon>Bacillota</taxon>
        <taxon>Bacilli</taxon>
        <taxon>Lactobacillales</taxon>
        <taxon>Lactobacillaceae</taxon>
        <taxon>Companilactobacillus</taxon>
    </lineage>
</organism>
<gene>
    <name evidence="6" type="ORF">ACFQAV_03880</name>
</gene>
<evidence type="ECO:0000256" key="2">
    <source>
        <dbReference type="ARBA" id="ARBA00022737"/>
    </source>
</evidence>
<dbReference type="InterPro" id="IPR032675">
    <property type="entry name" value="LRR_dom_sf"/>
</dbReference>
<dbReference type="PANTHER" id="PTHR45617:SF180">
    <property type="entry name" value="ELRR (EXTRACELLULAR LEUCINE-RICH REPEAT) ONLY"/>
    <property type="match status" value="1"/>
</dbReference>
<dbReference type="RefSeq" id="WP_137610976.1">
    <property type="nucleotide sequence ID" value="NZ_BJDF01000005.1"/>
</dbReference>
<dbReference type="PROSITE" id="PS51450">
    <property type="entry name" value="LRR"/>
    <property type="match status" value="3"/>
</dbReference>
<dbReference type="Pfam" id="PF03217">
    <property type="entry name" value="SlpA"/>
    <property type="match status" value="3"/>
</dbReference>
<dbReference type="PANTHER" id="PTHR45617">
    <property type="entry name" value="LEUCINE RICH REPEAT FAMILY PROTEIN"/>
    <property type="match status" value="1"/>
</dbReference>
<proteinExistence type="predicted"/>
<keyword evidence="1" id="KW-0433">Leucine-rich repeat</keyword>
<dbReference type="InterPro" id="IPR022038">
    <property type="entry name" value="Ig-like_bact"/>
</dbReference>
<keyword evidence="2" id="KW-0677">Repeat</keyword>
<keyword evidence="3" id="KW-0732">Signal</keyword>
<evidence type="ECO:0000259" key="5">
    <source>
        <dbReference type="Pfam" id="PF07523"/>
    </source>
</evidence>
<dbReference type="InterPro" id="IPR024968">
    <property type="entry name" value="SlpA_C_lactobacillus"/>
</dbReference>
<dbReference type="EMBL" id="JBHSSF010000010">
    <property type="protein sequence ID" value="MFC6175960.1"/>
    <property type="molecule type" value="Genomic_DNA"/>
</dbReference>
<sequence>MKKRTVLIVAGLSAGMALMSSNINVPTLHAATEDSNSMTKDTNDISDSLKTIVATKNGVSKDDVTPKYLATLTSLDLSNSNLTYEELSGLEYATSLTSLNLSGNKIDQMGDLLVNMLDLADLNLSNNKINDISFIGLNGDGEGNDFENLTTLDLSGNMISNFSPIDRLVSVSPETVNLKNQIRKLGPGTLSSNDTSLNLNNIVGGSNISNIKVTSAKMLNSTTTKFDYSDLPKVTISGIDADDTALIDVDFTYTTSDGSKYQVSSVLQQPFVINLPTLVLKEDQVTLKQGDTWDSKQLVTGITSPSSLGSLTTDWDSADVQKSIDDKSLTISGDVDTSKPGTYKVVYTYTNQTFTRKQTVTVTVKPKSTGSGSGGSSSSSSNISTIAEKNLLTKKAETIAIYNQNGQKTSEKILNELTDYKTNKKNVIGDTTYYEIADGQWVKANDVREYTAESGVLQTKSDSYKRLLNLNGVIISNRALSQTTDWLYSGYADFNGTKYYRVATDEWIKADDVLVFTRINNGILTVNTQAQLYNDTGSKVNIALAKDSKFRTDRFATINGEKMYRVATNEWVKANDVTLD</sequence>
<dbReference type="InterPro" id="IPR013783">
    <property type="entry name" value="Ig-like_fold"/>
</dbReference>
<feature type="domain" description="Ig-like" evidence="5">
    <location>
        <begin position="317"/>
        <end position="364"/>
    </location>
</feature>
<feature type="domain" description="S-layer protein C-terminal" evidence="4">
    <location>
        <begin position="470"/>
        <end position="510"/>
    </location>
</feature>
<dbReference type="Pfam" id="PF13516">
    <property type="entry name" value="LRR_6"/>
    <property type="match status" value="1"/>
</dbReference>
<evidence type="ECO:0000313" key="7">
    <source>
        <dbReference type="Proteomes" id="UP001596288"/>
    </source>
</evidence>
<dbReference type="Gene3D" id="2.60.40.10">
    <property type="entry name" value="Immunoglobulins"/>
    <property type="match status" value="1"/>
</dbReference>
<name>A0ABW1RIQ1_9LACO</name>
<evidence type="ECO:0000256" key="1">
    <source>
        <dbReference type="ARBA" id="ARBA00022614"/>
    </source>
</evidence>